<evidence type="ECO:0000313" key="3">
    <source>
        <dbReference type="Proteomes" id="UP001642464"/>
    </source>
</evidence>
<dbReference type="Proteomes" id="UP001642464">
    <property type="component" value="Unassembled WGS sequence"/>
</dbReference>
<evidence type="ECO:0000313" key="2">
    <source>
        <dbReference type="EMBL" id="CAK9089407.1"/>
    </source>
</evidence>
<feature type="transmembrane region" description="Helical" evidence="1">
    <location>
        <begin position="48"/>
        <end position="67"/>
    </location>
</feature>
<dbReference type="EMBL" id="CAXAMM010039840">
    <property type="protein sequence ID" value="CAK9089407.1"/>
    <property type="molecule type" value="Genomic_DNA"/>
</dbReference>
<organism evidence="2 3">
    <name type="scientific">Durusdinium trenchii</name>
    <dbReference type="NCBI Taxonomy" id="1381693"/>
    <lineage>
        <taxon>Eukaryota</taxon>
        <taxon>Sar</taxon>
        <taxon>Alveolata</taxon>
        <taxon>Dinophyceae</taxon>
        <taxon>Suessiales</taxon>
        <taxon>Symbiodiniaceae</taxon>
        <taxon>Durusdinium</taxon>
    </lineage>
</organism>
<evidence type="ECO:0000256" key="1">
    <source>
        <dbReference type="SAM" id="Phobius"/>
    </source>
</evidence>
<keyword evidence="1" id="KW-1133">Transmembrane helix</keyword>
<accession>A0ABP0QR38</accession>
<gene>
    <name evidence="2" type="ORF">SCF082_LOCUS42184</name>
</gene>
<reference evidence="2 3" key="1">
    <citation type="submission" date="2024-02" db="EMBL/GenBank/DDBJ databases">
        <authorList>
            <person name="Chen Y."/>
            <person name="Shah S."/>
            <person name="Dougan E. K."/>
            <person name="Thang M."/>
            <person name="Chan C."/>
        </authorList>
    </citation>
    <scope>NUCLEOTIDE SEQUENCE [LARGE SCALE GENOMIC DNA]</scope>
</reference>
<comment type="caution">
    <text evidence="2">The sequence shown here is derived from an EMBL/GenBank/DDBJ whole genome shotgun (WGS) entry which is preliminary data.</text>
</comment>
<keyword evidence="3" id="KW-1185">Reference proteome</keyword>
<feature type="transmembrane region" description="Helical" evidence="1">
    <location>
        <begin position="12"/>
        <end position="28"/>
    </location>
</feature>
<name>A0ABP0QR38_9DINO</name>
<sequence>MGQQATLNPRTLFSLLLGVIGSTLYAMGDLNSEPGQLDGDAWWEAVQLFQGLFLVGGNALLVALTSVSEKYVVRTVDQVPFVLETVHRMQMSSAWAPSHTCQLTHRNHIQSSSRAHPF</sequence>
<keyword evidence="1" id="KW-0472">Membrane</keyword>
<protein>
    <submittedName>
        <fullName evidence="2">Uncharacterized protein</fullName>
    </submittedName>
</protein>
<proteinExistence type="predicted"/>
<keyword evidence="1" id="KW-0812">Transmembrane</keyword>